<keyword evidence="2" id="KW-1185">Reference proteome</keyword>
<evidence type="ECO:0000313" key="2">
    <source>
        <dbReference type="Proteomes" id="UP001281147"/>
    </source>
</evidence>
<gene>
    <name evidence="1" type="ORF">LTR37_015140</name>
</gene>
<proteinExistence type="predicted"/>
<comment type="caution">
    <text evidence="1">The sequence shown here is derived from an EMBL/GenBank/DDBJ whole genome shotgun (WGS) entry which is preliminary data.</text>
</comment>
<name>A0ACC3MRU3_9PEZI</name>
<protein>
    <submittedName>
        <fullName evidence="1">Uncharacterized protein</fullName>
    </submittedName>
</protein>
<organism evidence="1 2">
    <name type="scientific">Vermiconidia calcicola</name>
    <dbReference type="NCBI Taxonomy" id="1690605"/>
    <lineage>
        <taxon>Eukaryota</taxon>
        <taxon>Fungi</taxon>
        <taxon>Dikarya</taxon>
        <taxon>Ascomycota</taxon>
        <taxon>Pezizomycotina</taxon>
        <taxon>Dothideomycetes</taxon>
        <taxon>Dothideomycetidae</taxon>
        <taxon>Mycosphaerellales</taxon>
        <taxon>Extremaceae</taxon>
        <taxon>Vermiconidia</taxon>
    </lineage>
</organism>
<evidence type="ECO:0000313" key="1">
    <source>
        <dbReference type="EMBL" id="KAK3702026.1"/>
    </source>
</evidence>
<sequence length="334" mass="36839">MSEPSYRLKELDGAIRFANDDNDTVRLEGDVETSALRLAFLPSLPAGSLYLDISVVRDFPAQKCTLRIALSRPQAQVECEIGDYHDSAGELSECAAAWKEFGYEKKVNFRMNHAGNLQIGVLRSKTPHQYVYLHIEFLENNAYEWLGMTKPTDLLGQDHEFMQYLRNNGIAKSFEVLLVWKASDRNPNAQKFVDTLTALHKIESLDGFQDLPADRTTPEDDGTISTTQNSSSPSKRAGDGPESPAKQQKKQDSGTMVQTAYDAYGIQAMREFDALRKVCNDGVGAVLSVRSDDGEANGILDDEALVVLAEEATKRATALGKLAALRKGSKALML</sequence>
<reference evidence="1" key="1">
    <citation type="submission" date="2023-07" db="EMBL/GenBank/DDBJ databases">
        <title>Black Yeasts Isolated from many extreme environments.</title>
        <authorList>
            <person name="Coleine C."/>
            <person name="Stajich J.E."/>
            <person name="Selbmann L."/>
        </authorList>
    </citation>
    <scope>NUCLEOTIDE SEQUENCE</scope>
    <source>
        <strain evidence="1">CCFEE 5714</strain>
    </source>
</reference>
<dbReference type="EMBL" id="JAUTXU010000166">
    <property type="protein sequence ID" value="KAK3702026.1"/>
    <property type="molecule type" value="Genomic_DNA"/>
</dbReference>
<dbReference type="Proteomes" id="UP001281147">
    <property type="component" value="Unassembled WGS sequence"/>
</dbReference>
<accession>A0ACC3MRU3</accession>